<evidence type="ECO:0000313" key="1">
    <source>
        <dbReference type="EMBL" id="JAP13529.1"/>
    </source>
</evidence>
<proteinExistence type="predicted"/>
<organism evidence="1">
    <name type="scientific">Solanum chacoense</name>
    <name type="common">Chaco potato</name>
    <dbReference type="NCBI Taxonomy" id="4108"/>
    <lineage>
        <taxon>Eukaryota</taxon>
        <taxon>Viridiplantae</taxon>
        <taxon>Streptophyta</taxon>
        <taxon>Embryophyta</taxon>
        <taxon>Tracheophyta</taxon>
        <taxon>Spermatophyta</taxon>
        <taxon>Magnoliopsida</taxon>
        <taxon>eudicotyledons</taxon>
        <taxon>Gunneridae</taxon>
        <taxon>Pentapetalae</taxon>
        <taxon>asterids</taxon>
        <taxon>lamiids</taxon>
        <taxon>Solanales</taxon>
        <taxon>Solanaceae</taxon>
        <taxon>Solanoideae</taxon>
        <taxon>Solaneae</taxon>
        <taxon>Solanum</taxon>
    </lineage>
</organism>
<sequence>MEIEFGIDTLPGMRPIFIPPYRMVLAELNQLKRQLQDLLDKGLYSQVLHHRRFSVVCKEKGCFHVNLCTNILY</sequence>
<reference evidence="1" key="1">
    <citation type="submission" date="2015-12" db="EMBL/GenBank/DDBJ databases">
        <title>Gene expression during late stages of embryo sac development: a critical building block for successful pollen-pistil interactions.</title>
        <authorList>
            <person name="Liu Y."/>
            <person name="Joly V."/>
            <person name="Sabar M."/>
            <person name="Matton D.P."/>
        </authorList>
    </citation>
    <scope>NUCLEOTIDE SEQUENCE</scope>
</reference>
<dbReference type="InterPro" id="IPR043502">
    <property type="entry name" value="DNA/RNA_pol_sf"/>
</dbReference>
<name>A0A0V0H0M7_SOLCH</name>
<accession>A0A0V0H0M7</accession>
<dbReference type="AlphaFoldDB" id="A0A0V0H0M7"/>
<dbReference type="Gene3D" id="3.10.10.10">
    <property type="entry name" value="HIV Type 1 Reverse Transcriptase, subunit A, domain 1"/>
    <property type="match status" value="1"/>
</dbReference>
<dbReference type="SUPFAM" id="SSF56672">
    <property type="entry name" value="DNA/RNA polymerases"/>
    <property type="match status" value="1"/>
</dbReference>
<dbReference type="EMBL" id="GEDG01027904">
    <property type="protein sequence ID" value="JAP13529.1"/>
    <property type="molecule type" value="Transcribed_RNA"/>
</dbReference>
<protein>
    <submittedName>
        <fullName evidence="1">Putative ovule protein</fullName>
    </submittedName>
</protein>